<comment type="caution">
    <text evidence="9">The sequence shown here is derived from an EMBL/GenBank/DDBJ whole genome shotgun (WGS) entry which is preliminary data.</text>
</comment>
<dbReference type="PANTHER" id="PTHR43163:SF2">
    <property type="entry name" value="ABC TRANSPORTER PERMEASE PROTEIN"/>
    <property type="match status" value="1"/>
</dbReference>
<name>A0ABQ3DNI1_9GAMM</name>
<dbReference type="PROSITE" id="PS50928">
    <property type="entry name" value="ABC_TM1"/>
    <property type="match status" value="1"/>
</dbReference>
<dbReference type="Proteomes" id="UP000646745">
    <property type="component" value="Unassembled WGS sequence"/>
</dbReference>
<protein>
    <submittedName>
        <fullName evidence="9">ABC transporter permease</fullName>
    </submittedName>
</protein>
<keyword evidence="2 7" id="KW-0813">Transport</keyword>
<gene>
    <name evidence="9" type="ORF">GCM10009038_03550</name>
</gene>
<evidence type="ECO:0000313" key="9">
    <source>
        <dbReference type="EMBL" id="GHB09224.1"/>
    </source>
</evidence>
<dbReference type="EMBL" id="BMZI01000001">
    <property type="protein sequence ID" value="GHB09224.1"/>
    <property type="molecule type" value="Genomic_DNA"/>
</dbReference>
<keyword evidence="3" id="KW-1003">Cell membrane</keyword>
<dbReference type="Gene3D" id="1.10.3720.10">
    <property type="entry name" value="MetI-like"/>
    <property type="match status" value="1"/>
</dbReference>
<dbReference type="InterPro" id="IPR045621">
    <property type="entry name" value="BPD_transp_1_N"/>
</dbReference>
<feature type="transmembrane region" description="Helical" evidence="7">
    <location>
        <begin position="265"/>
        <end position="286"/>
    </location>
</feature>
<keyword evidence="5 7" id="KW-1133">Transmembrane helix</keyword>
<feature type="transmembrane region" description="Helical" evidence="7">
    <location>
        <begin position="100"/>
        <end position="121"/>
    </location>
</feature>
<dbReference type="Pfam" id="PF00528">
    <property type="entry name" value="BPD_transp_1"/>
    <property type="match status" value="1"/>
</dbReference>
<sequence>MLTFLLKRFIQALMVVVAISVVGFLLQGALGDPIQQLLGASASDAERAALREAMGLNDPLWRQYLHFACSALQLDFGDSTFFHQPTLSILARYLPATAELIFASAVLTLLLSFPIGIYAAIRPTAALSRFFMGVSVLGISIPVFLTAIGLIQFFSIGVSVTLFPDATPWGHWLNDLLSTRGGMPAYGRGNPEHVIGVWYTNFASWKGLSYIALPALSLASVMLPLFVRLIRAEMVEILASDYVRFARAKGLTPARIYTVHALKNALLPVITLGGMQFGSLLAYTLLTETVFQWPGLGLMFLDAVERADMPLITTCLMVAGFFFVVINTLIDLTYRLLNPRIALQMEPR</sequence>
<organism evidence="9 10">
    <name type="scientific">Salinicola rhizosphaerae</name>
    <dbReference type="NCBI Taxonomy" id="1443141"/>
    <lineage>
        <taxon>Bacteria</taxon>
        <taxon>Pseudomonadati</taxon>
        <taxon>Pseudomonadota</taxon>
        <taxon>Gammaproteobacteria</taxon>
        <taxon>Oceanospirillales</taxon>
        <taxon>Halomonadaceae</taxon>
        <taxon>Salinicola</taxon>
    </lineage>
</organism>
<comment type="similarity">
    <text evidence="7">Belongs to the binding-protein-dependent transport system permease family.</text>
</comment>
<evidence type="ECO:0000256" key="2">
    <source>
        <dbReference type="ARBA" id="ARBA00022448"/>
    </source>
</evidence>
<dbReference type="InterPro" id="IPR000515">
    <property type="entry name" value="MetI-like"/>
</dbReference>
<dbReference type="InterPro" id="IPR035906">
    <property type="entry name" value="MetI-like_sf"/>
</dbReference>
<proteinExistence type="inferred from homology"/>
<feature type="transmembrane region" description="Helical" evidence="7">
    <location>
        <begin position="130"/>
        <end position="154"/>
    </location>
</feature>
<evidence type="ECO:0000256" key="5">
    <source>
        <dbReference type="ARBA" id="ARBA00022989"/>
    </source>
</evidence>
<dbReference type="CDD" id="cd06261">
    <property type="entry name" value="TM_PBP2"/>
    <property type="match status" value="1"/>
</dbReference>
<evidence type="ECO:0000256" key="4">
    <source>
        <dbReference type="ARBA" id="ARBA00022692"/>
    </source>
</evidence>
<comment type="subcellular location">
    <subcellularLocation>
        <location evidence="1 7">Cell membrane</location>
        <topology evidence="1 7">Multi-pass membrane protein</topology>
    </subcellularLocation>
</comment>
<feature type="transmembrane region" description="Helical" evidence="7">
    <location>
        <begin position="207"/>
        <end position="227"/>
    </location>
</feature>
<feature type="transmembrane region" description="Helical" evidence="7">
    <location>
        <begin position="309"/>
        <end position="330"/>
    </location>
</feature>
<evidence type="ECO:0000256" key="1">
    <source>
        <dbReference type="ARBA" id="ARBA00004651"/>
    </source>
</evidence>
<dbReference type="Pfam" id="PF19300">
    <property type="entry name" value="BPD_transp_1_N"/>
    <property type="match status" value="1"/>
</dbReference>
<evidence type="ECO:0000259" key="8">
    <source>
        <dbReference type="PROSITE" id="PS50928"/>
    </source>
</evidence>
<keyword evidence="4 7" id="KW-0812">Transmembrane</keyword>
<accession>A0ABQ3DNI1</accession>
<evidence type="ECO:0000256" key="3">
    <source>
        <dbReference type="ARBA" id="ARBA00022475"/>
    </source>
</evidence>
<dbReference type="SUPFAM" id="SSF161098">
    <property type="entry name" value="MetI-like"/>
    <property type="match status" value="1"/>
</dbReference>
<keyword evidence="6 7" id="KW-0472">Membrane</keyword>
<dbReference type="RefSeq" id="WP_189442862.1">
    <property type="nucleotide sequence ID" value="NZ_BMZI01000001.1"/>
</dbReference>
<evidence type="ECO:0000256" key="6">
    <source>
        <dbReference type="ARBA" id="ARBA00023136"/>
    </source>
</evidence>
<evidence type="ECO:0000256" key="7">
    <source>
        <dbReference type="RuleBase" id="RU363032"/>
    </source>
</evidence>
<feature type="domain" description="ABC transmembrane type-1" evidence="8">
    <location>
        <begin position="94"/>
        <end position="334"/>
    </location>
</feature>
<dbReference type="PANTHER" id="PTHR43163">
    <property type="entry name" value="DIPEPTIDE TRANSPORT SYSTEM PERMEASE PROTEIN DPPB-RELATED"/>
    <property type="match status" value="1"/>
</dbReference>
<keyword evidence="10" id="KW-1185">Reference proteome</keyword>
<reference evidence="10" key="1">
    <citation type="journal article" date="2019" name="Int. J. Syst. Evol. Microbiol.">
        <title>The Global Catalogue of Microorganisms (GCM) 10K type strain sequencing project: providing services to taxonomists for standard genome sequencing and annotation.</title>
        <authorList>
            <consortium name="The Broad Institute Genomics Platform"/>
            <consortium name="The Broad Institute Genome Sequencing Center for Infectious Disease"/>
            <person name="Wu L."/>
            <person name="Ma J."/>
        </authorList>
    </citation>
    <scope>NUCLEOTIDE SEQUENCE [LARGE SCALE GENOMIC DNA]</scope>
    <source>
        <strain evidence="10">KCTC 32998</strain>
    </source>
</reference>
<evidence type="ECO:0000313" key="10">
    <source>
        <dbReference type="Proteomes" id="UP000646745"/>
    </source>
</evidence>